<dbReference type="InterPro" id="IPR036249">
    <property type="entry name" value="Thioredoxin-like_sf"/>
</dbReference>
<proteinExistence type="inferred from homology"/>
<dbReference type="EMBL" id="FNXT01001180">
    <property type="protein sequence ID" value="SZX72981.1"/>
    <property type="molecule type" value="Genomic_DNA"/>
</dbReference>
<evidence type="ECO:0000259" key="2">
    <source>
        <dbReference type="PROSITE" id="PS51352"/>
    </source>
</evidence>
<evidence type="ECO:0000313" key="3">
    <source>
        <dbReference type="EMBL" id="SZX72981.1"/>
    </source>
</evidence>
<feature type="domain" description="Thioredoxin" evidence="2">
    <location>
        <begin position="44"/>
        <end position="208"/>
    </location>
</feature>
<dbReference type="CDD" id="cd02947">
    <property type="entry name" value="TRX_family"/>
    <property type="match status" value="1"/>
</dbReference>
<dbReference type="Pfam" id="PF00085">
    <property type="entry name" value="Thioredoxin"/>
    <property type="match status" value="1"/>
</dbReference>
<evidence type="ECO:0000256" key="1">
    <source>
        <dbReference type="ARBA" id="ARBA00008987"/>
    </source>
</evidence>
<dbReference type="PROSITE" id="PS51352">
    <property type="entry name" value="THIOREDOXIN_2"/>
    <property type="match status" value="1"/>
</dbReference>
<comment type="similarity">
    <text evidence="1">Belongs to the thioredoxin family.</text>
</comment>
<dbReference type="AlphaFoldDB" id="A0A383W6A4"/>
<name>A0A383W6A4_TETOB</name>
<dbReference type="Gene3D" id="3.40.30.10">
    <property type="entry name" value="Glutaredoxin"/>
    <property type="match status" value="1"/>
</dbReference>
<dbReference type="InterPro" id="IPR013766">
    <property type="entry name" value="Thioredoxin_domain"/>
</dbReference>
<organism evidence="3 4">
    <name type="scientific">Tetradesmus obliquus</name>
    <name type="common">Green alga</name>
    <name type="synonym">Acutodesmus obliquus</name>
    <dbReference type="NCBI Taxonomy" id="3088"/>
    <lineage>
        <taxon>Eukaryota</taxon>
        <taxon>Viridiplantae</taxon>
        <taxon>Chlorophyta</taxon>
        <taxon>core chlorophytes</taxon>
        <taxon>Chlorophyceae</taxon>
        <taxon>CS clade</taxon>
        <taxon>Sphaeropleales</taxon>
        <taxon>Scenedesmaceae</taxon>
        <taxon>Tetradesmus</taxon>
    </lineage>
</organism>
<evidence type="ECO:0000313" key="4">
    <source>
        <dbReference type="Proteomes" id="UP000256970"/>
    </source>
</evidence>
<dbReference type="PANTHER" id="PTHR43601">
    <property type="entry name" value="THIOREDOXIN, MITOCHONDRIAL"/>
    <property type="match status" value="1"/>
</dbReference>
<keyword evidence="4" id="KW-1185">Reference proteome</keyword>
<accession>A0A383W6A4</accession>
<dbReference type="GO" id="GO:0045454">
    <property type="term" value="P:cell redox homeostasis"/>
    <property type="evidence" value="ECO:0007669"/>
    <property type="project" value="TreeGrafter"/>
</dbReference>
<sequence length="224" mass="24962">MLTRPTSALQLFTTSNKKHNVFSSRGPAPITVPKRLTGLPPARSQLGTVAAPLSDIERQNAERRRAYEEKLAQQRAEEEQLNTGAAWWEVECPPNMINVASLDQLKTTVEGECAAGKLVVVNFFAPECYACKSMQPKLRQIARDNPDAVFLKVNGLVGDLMQYVEAMQITRIPYFHFYKNNKRVAEFSANMRPDKLALLRAEIAAHKEQPVAAADTSSYQALEA</sequence>
<gene>
    <name evidence="3" type="ORF">BQ4739_LOCUS13110</name>
</gene>
<dbReference type="Proteomes" id="UP000256970">
    <property type="component" value="Unassembled WGS sequence"/>
</dbReference>
<dbReference type="STRING" id="3088.A0A383W6A4"/>
<dbReference type="SUPFAM" id="SSF52833">
    <property type="entry name" value="Thioredoxin-like"/>
    <property type="match status" value="1"/>
</dbReference>
<protein>
    <recommendedName>
        <fullName evidence="2">Thioredoxin domain-containing protein</fullName>
    </recommendedName>
</protein>
<reference evidence="3 4" key="1">
    <citation type="submission" date="2016-10" db="EMBL/GenBank/DDBJ databases">
        <authorList>
            <person name="Cai Z."/>
        </authorList>
    </citation>
    <scope>NUCLEOTIDE SEQUENCE [LARGE SCALE GENOMIC DNA]</scope>
</reference>
<dbReference type="PANTHER" id="PTHR43601:SF32">
    <property type="entry name" value="THIOREDOXIN-LIKE 2-2, CHLOROPLASTIC"/>
    <property type="match status" value="1"/>
</dbReference>